<dbReference type="AlphaFoldDB" id="A0A158AG14"/>
<accession>A0A158AG14</accession>
<gene>
    <name evidence="2" type="ORF">AWB83_01771</name>
</gene>
<evidence type="ECO:0000313" key="2">
    <source>
        <dbReference type="EMBL" id="SAK56586.1"/>
    </source>
</evidence>
<name>A0A158AG14_9BURK</name>
<protein>
    <submittedName>
        <fullName evidence="2">CaiB/baiF CoA-transferase</fullName>
    </submittedName>
</protein>
<evidence type="ECO:0000313" key="3">
    <source>
        <dbReference type="Proteomes" id="UP000054978"/>
    </source>
</evidence>
<keyword evidence="3" id="KW-1185">Reference proteome</keyword>
<dbReference type="Gene3D" id="3.30.1540.10">
    <property type="entry name" value="formyl-coa transferase, domain 3"/>
    <property type="match status" value="1"/>
</dbReference>
<reference evidence="2" key="1">
    <citation type="submission" date="2016-01" db="EMBL/GenBank/DDBJ databases">
        <authorList>
            <person name="Peeters C."/>
        </authorList>
    </citation>
    <scope>NUCLEOTIDE SEQUENCE [LARGE SCALE GENOMIC DNA]</scope>
    <source>
        <strain evidence="2">LMG 29326</strain>
    </source>
</reference>
<dbReference type="STRING" id="1777144.AWB83_01771"/>
<dbReference type="InterPro" id="IPR044855">
    <property type="entry name" value="CoA-Trfase_III_dom3_sf"/>
</dbReference>
<comment type="caution">
    <text evidence="2">The sequence shown here is derived from an EMBL/GenBank/DDBJ whole genome shotgun (WGS) entry which is preliminary data.</text>
</comment>
<dbReference type="Gene3D" id="3.40.50.10540">
    <property type="entry name" value="Crotonobetainyl-coa:carnitine coa-transferase, domain 1"/>
    <property type="match status" value="1"/>
</dbReference>
<dbReference type="Pfam" id="PF02515">
    <property type="entry name" value="CoA_transf_3"/>
    <property type="match status" value="1"/>
</dbReference>
<dbReference type="Proteomes" id="UP000054978">
    <property type="component" value="Unassembled WGS sequence"/>
</dbReference>
<dbReference type="OrthoDB" id="5294844at2"/>
<organism evidence="2 3">
    <name type="scientific">Caballeronia ptereochthonis</name>
    <dbReference type="NCBI Taxonomy" id="1777144"/>
    <lineage>
        <taxon>Bacteria</taxon>
        <taxon>Pseudomonadati</taxon>
        <taxon>Pseudomonadota</taxon>
        <taxon>Betaproteobacteria</taxon>
        <taxon>Burkholderiales</taxon>
        <taxon>Burkholderiaceae</taxon>
        <taxon>Caballeronia</taxon>
    </lineage>
</organism>
<sequence>MEQNVGRGGPLSGVRVLDLSAYIAGPYGCTLLADQGAEVIKIEPPAGDNLRKYPSTLEAESRAFLGVNRGKRGLVLDLKQPEALDVLLSLVKEADVLVHNFRPSVPARLGIAYEQLREINPRLVYCAVTGYGETGPSRDKAGYDQVLQTMTGMCTLQGPADGPPEVLYGSVVDYYAAALVASSVSSALFAREKSGDGQYVGVSLLRSALTMQSARMIWADSEPKDVGRDMRSGGITGIHPTREGYLYLSANTPHFWKSLCELTGLEALAGDERYDTVRKRAIHRDEIVPKLHAALAQRTALEWEALFGDAVPCAAARSVEDMFDDPQVLAEDMVARFDYPGVGAYRGFKHPVRFGATPLPEPFAAPAFGEHSDALLREAGLSDERIEALRAKRAVL</sequence>
<dbReference type="RefSeq" id="WP_087044406.1">
    <property type="nucleotide sequence ID" value="NZ_FCOB02000007.1"/>
</dbReference>
<dbReference type="InterPro" id="IPR003673">
    <property type="entry name" value="CoA-Trfase_fam_III"/>
</dbReference>
<keyword evidence="1" id="KW-0808">Transferase</keyword>
<evidence type="ECO:0000256" key="1">
    <source>
        <dbReference type="ARBA" id="ARBA00022679"/>
    </source>
</evidence>
<dbReference type="PANTHER" id="PTHR48207:SF4">
    <property type="entry name" value="BLL6097 PROTEIN"/>
    <property type="match status" value="1"/>
</dbReference>
<dbReference type="PANTHER" id="PTHR48207">
    <property type="entry name" value="SUCCINATE--HYDROXYMETHYLGLUTARATE COA-TRANSFERASE"/>
    <property type="match status" value="1"/>
</dbReference>
<dbReference type="EMBL" id="FCOB02000007">
    <property type="protein sequence ID" value="SAK56586.1"/>
    <property type="molecule type" value="Genomic_DNA"/>
</dbReference>
<dbReference type="SUPFAM" id="SSF89796">
    <property type="entry name" value="CoA-transferase family III (CaiB/BaiF)"/>
    <property type="match status" value="1"/>
</dbReference>
<proteinExistence type="predicted"/>
<dbReference type="GO" id="GO:0008410">
    <property type="term" value="F:CoA-transferase activity"/>
    <property type="evidence" value="ECO:0007669"/>
    <property type="project" value="TreeGrafter"/>
</dbReference>
<dbReference type="InterPro" id="IPR050483">
    <property type="entry name" value="CoA-transferase_III_domain"/>
</dbReference>
<dbReference type="InterPro" id="IPR023606">
    <property type="entry name" value="CoA-Trfase_III_dom_1_sf"/>
</dbReference>